<reference evidence="1" key="1">
    <citation type="submission" date="2022-07" db="EMBL/GenBank/DDBJ databases">
        <title>Genome Sequence of Lecanicillium saksenae.</title>
        <authorList>
            <person name="Buettner E."/>
        </authorList>
    </citation>
    <scope>NUCLEOTIDE SEQUENCE</scope>
    <source>
        <strain evidence="1">VT-O1</strain>
    </source>
</reference>
<organism evidence="1 2">
    <name type="scientific">Lecanicillium saksenae</name>
    <dbReference type="NCBI Taxonomy" id="468837"/>
    <lineage>
        <taxon>Eukaryota</taxon>
        <taxon>Fungi</taxon>
        <taxon>Dikarya</taxon>
        <taxon>Ascomycota</taxon>
        <taxon>Pezizomycotina</taxon>
        <taxon>Sordariomycetes</taxon>
        <taxon>Hypocreomycetidae</taxon>
        <taxon>Hypocreales</taxon>
        <taxon>Cordycipitaceae</taxon>
        <taxon>Lecanicillium</taxon>
    </lineage>
</organism>
<protein>
    <submittedName>
        <fullName evidence="1">Uncharacterized protein</fullName>
    </submittedName>
</protein>
<accession>A0ACC1R2H3</accession>
<evidence type="ECO:0000313" key="2">
    <source>
        <dbReference type="Proteomes" id="UP001148737"/>
    </source>
</evidence>
<sequence>MNWTTATRPTLAPLTTPFVVPASCTDSFNTTITFHDGNAASYTAYAAWPQTSSGCQATAANVHRDGATIVARPGVCPSGWAAYNLRVDDPQYYPNADDTASVTFAAVCCSSGFSADSKSFESIPSFGPACTKLVSKTSNVVSGSTVTTFTVSAHVAWQIEWMTKDVPTLTPQPPSLGMCYDVQIPTWTPGSEVHGRKHCRSLQQSPDAHQYDAVLYLVIILPTVIGFLLLVGSRDEMLLHTPRMYQGTDIGCSRFHERAQFVHAGRKFPRFCSSQHASFILATETKQWQSRKMAPVPTTPMTQHLIARRDKLYEQLCANSGPASNRQMLEVYREYQQIEEILGRTDQNPNKKPPQSDKRKQRHDDDENAEPTSYIPPWVEQARKAREAVAASSKPATKKKD</sequence>
<dbReference type="EMBL" id="JANAKD010000239">
    <property type="protein sequence ID" value="KAJ3495885.1"/>
    <property type="molecule type" value="Genomic_DNA"/>
</dbReference>
<name>A0ACC1R2H3_9HYPO</name>
<evidence type="ECO:0000313" key="1">
    <source>
        <dbReference type="EMBL" id="KAJ3495885.1"/>
    </source>
</evidence>
<gene>
    <name evidence="1" type="ORF">NLG97_g3071</name>
</gene>
<comment type="caution">
    <text evidence="1">The sequence shown here is derived from an EMBL/GenBank/DDBJ whole genome shotgun (WGS) entry which is preliminary data.</text>
</comment>
<dbReference type="Proteomes" id="UP001148737">
    <property type="component" value="Unassembled WGS sequence"/>
</dbReference>
<proteinExistence type="predicted"/>
<keyword evidence="2" id="KW-1185">Reference proteome</keyword>